<dbReference type="AlphaFoldDB" id="A0A1C1CJD8"/>
<organism evidence="2 3">
    <name type="scientific">Cladophialophora carrionii</name>
    <dbReference type="NCBI Taxonomy" id="86049"/>
    <lineage>
        <taxon>Eukaryota</taxon>
        <taxon>Fungi</taxon>
        <taxon>Dikarya</taxon>
        <taxon>Ascomycota</taxon>
        <taxon>Pezizomycotina</taxon>
        <taxon>Eurotiomycetes</taxon>
        <taxon>Chaetothyriomycetidae</taxon>
        <taxon>Chaetothyriales</taxon>
        <taxon>Herpotrichiellaceae</taxon>
        <taxon>Cladophialophora</taxon>
    </lineage>
</organism>
<dbReference type="eggNOG" id="ENOG502SJUQ">
    <property type="taxonomic scope" value="Eukaryota"/>
</dbReference>
<dbReference type="VEuPathDB" id="FungiDB:G647_10295"/>
<comment type="caution">
    <text evidence="2">The sequence shown here is derived from an EMBL/GenBank/DDBJ whole genome shotgun (WGS) entry which is preliminary data.</text>
</comment>
<dbReference type="EMBL" id="LGRB01000012">
    <property type="protein sequence ID" value="OCT48551.1"/>
    <property type="molecule type" value="Genomic_DNA"/>
</dbReference>
<feature type="region of interest" description="Disordered" evidence="1">
    <location>
        <begin position="237"/>
        <end position="259"/>
    </location>
</feature>
<feature type="region of interest" description="Disordered" evidence="1">
    <location>
        <begin position="153"/>
        <end position="209"/>
    </location>
</feature>
<dbReference type="Proteomes" id="UP000094526">
    <property type="component" value="Unassembled WGS sequence"/>
</dbReference>
<protein>
    <recommendedName>
        <fullName evidence="4">JmjC domain-containing protein</fullName>
    </recommendedName>
</protein>
<keyword evidence="3" id="KW-1185">Reference proteome</keyword>
<proteinExistence type="predicted"/>
<dbReference type="Gene3D" id="2.60.120.650">
    <property type="entry name" value="Cupin"/>
    <property type="match status" value="1"/>
</dbReference>
<evidence type="ECO:0000256" key="1">
    <source>
        <dbReference type="SAM" id="MobiDB-lite"/>
    </source>
</evidence>
<evidence type="ECO:0000313" key="2">
    <source>
        <dbReference type="EMBL" id="OCT48551.1"/>
    </source>
</evidence>
<feature type="region of interest" description="Disordered" evidence="1">
    <location>
        <begin position="737"/>
        <end position="766"/>
    </location>
</feature>
<evidence type="ECO:0008006" key="4">
    <source>
        <dbReference type="Google" id="ProtNLM"/>
    </source>
</evidence>
<evidence type="ECO:0000313" key="3">
    <source>
        <dbReference type="Proteomes" id="UP000094526"/>
    </source>
</evidence>
<dbReference type="STRING" id="86049.A0A1C1CJD8"/>
<name>A0A1C1CJD8_9EURO</name>
<dbReference type="VEuPathDB" id="FungiDB:CLCR_03896"/>
<feature type="compositionally biased region" description="Basic and acidic residues" evidence="1">
    <location>
        <begin position="744"/>
        <end position="766"/>
    </location>
</feature>
<reference evidence="3" key="1">
    <citation type="submission" date="2015-07" db="EMBL/GenBank/DDBJ databases">
        <authorList>
            <person name="Teixeira M.M."/>
            <person name="Souza R.C."/>
            <person name="Almeida L.G."/>
            <person name="Vicente V.A."/>
            <person name="de Hoog S."/>
            <person name="Bocca A.L."/>
            <person name="de Almeida S.R."/>
            <person name="Vasconcelos A.T."/>
            <person name="Felipe M.S."/>
        </authorList>
    </citation>
    <scope>NUCLEOTIDE SEQUENCE [LARGE SCALE GENOMIC DNA]</scope>
    <source>
        <strain evidence="3">KSF</strain>
    </source>
</reference>
<dbReference type="SUPFAM" id="SSF51197">
    <property type="entry name" value="Clavaminate synthase-like"/>
    <property type="match status" value="1"/>
</dbReference>
<gene>
    <name evidence="2" type="ORF">CLCR_03896</name>
</gene>
<dbReference type="OrthoDB" id="4161428at2759"/>
<sequence length="766" mass="84536">MGVKRGRCSFPTCVYTPKNEKRHRHIKDSLHFKCLNCDRVAPAYLQASHVLATQNEEFTSGHRFSKTPVQEPQAPQSTSIGPKTRCWCSRCPLQSLKNIVRHKRTPHYICATCDGTSAGGKVFVGVGFVSKHQGSNPGHMCNRIFPSQDFAGREDKQAPEDPLPTRAVAVPPNKPVCLHDELNDLSSPEPAVPAPLNGATPPDSITDPEAVAPLERDASIPPDGSTGPEVEAPLERDAANPRGSAPCPPGKGCANSLPEQSLRPGFGARRRSVYAPQIAGLLAEMTKVADEVELDSSDGRRVSNGDKASESDGTRWRHLADKYRYITAVTAPDAFASCWVPANSTLGPGDVEDVADAEMIVMTWTEFLDSRDLIAERQVPVLLSEVPGVPPNLTVPSLIERLEFMERGATICIQEFSQSFPSAPVVSEVVAQFRQVIRQSRLGRAHPPMNMLSIRGHLVPYAVPPPFEEMRYQVLPYMAEQLRLEAHSKARGHRADVGKQPFELKMGSRSIDLQECFSFVLLASRGSYSNVHVDVINGTWVSCLCGIKVWSFVPFPTDAEKAAFQEQGPHWKPEPGRVKHIVLLAGEMLIMPAGSLTIHAPLTLEDCLMKGGMYMDAHRIIQFMDHLIWIARHPHVTNEPVQRELAKAWPHLEDIARRNPEYFGEDFDLEAFNTKSQEVKIYLGCREPCLGRRNPRCSATACSCHCVRSHKPSCRCLSSNIQQYGDDATGECLAFCAQPKSPKGNKEANPRIRSSRPSDEDSPRVP</sequence>
<accession>A0A1C1CJD8</accession>